<dbReference type="InterPro" id="IPR046408">
    <property type="entry name" value="CIAPIN1"/>
</dbReference>
<feature type="compositionally biased region" description="Low complexity" evidence="1">
    <location>
        <begin position="516"/>
        <end position="547"/>
    </location>
</feature>
<dbReference type="EMBL" id="JH719413">
    <property type="protein sequence ID" value="EJF60933.1"/>
    <property type="molecule type" value="Genomic_DNA"/>
</dbReference>
<reference evidence="4 5" key="1">
    <citation type="journal article" date="2012" name="Science">
        <title>The Paleozoic origin of enzymatic lignin decomposition reconstructed from 31 fungal genomes.</title>
        <authorList>
            <person name="Floudas D."/>
            <person name="Binder M."/>
            <person name="Riley R."/>
            <person name="Barry K."/>
            <person name="Blanchette R.A."/>
            <person name="Henrissat B."/>
            <person name="Martinez A.T."/>
            <person name="Otillar R."/>
            <person name="Spatafora J.W."/>
            <person name="Yadav J.S."/>
            <person name="Aerts A."/>
            <person name="Benoit I."/>
            <person name="Boyd A."/>
            <person name="Carlson A."/>
            <person name="Copeland A."/>
            <person name="Coutinho P.M."/>
            <person name="de Vries R.P."/>
            <person name="Ferreira P."/>
            <person name="Findley K."/>
            <person name="Foster B."/>
            <person name="Gaskell J."/>
            <person name="Glotzer D."/>
            <person name="Gorecki P."/>
            <person name="Heitman J."/>
            <person name="Hesse C."/>
            <person name="Hori C."/>
            <person name="Igarashi K."/>
            <person name="Jurgens J.A."/>
            <person name="Kallen N."/>
            <person name="Kersten P."/>
            <person name="Kohler A."/>
            <person name="Kuees U."/>
            <person name="Kumar T.K.A."/>
            <person name="Kuo A."/>
            <person name="LaButti K."/>
            <person name="Larrondo L.F."/>
            <person name="Lindquist E."/>
            <person name="Ling A."/>
            <person name="Lombard V."/>
            <person name="Lucas S."/>
            <person name="Lundell T."/>
            <person name="Martin R."/>
            <person name="McLaughlin D.J."/>
            <person name="Morgenstern I."/>
            <person name="Morin E."/>
            <person name="Murat C."/>
            <person name="Nagy L.G."/>
            <person name="Nolan M."/>
            <person name="Ohm R.A."/>
            <person name="Patyshakuliyeva A."/>
            <person name="Rokas A."/>
            <person name="Ruiz-Duenas F.J."/>
            <person name="Sabat G."/>
            <person name="Salamov A."/>
            <person name="Samejima M."/>
            <person name="Schmutz J."/>
            <person name="Slot J.C."/>
            <person name="St John F."/>
            <person name="Stenlid J."/>
            <person name="Sun H."/>
            <person name="Sun S."/>
            <person name="Syed K."/>
            <person name="Tsang A."/>
            <person name="Wiebenga A."/>
            <person name="Young D."/>
            <person name="Pisabarro A."/>
            <person name="Eastwood D.C."/>
            <person name="Martin F."/>
            <person name="Cullen D."/>
            <person name="Grigoriev I.V."/>
            <person name="Hibbett D.S."/>
        </authorList>
    </citation>
    <scope>NUCLEOTIDE SEQUENCE [LARGE SCALE GENOMIC DNA]</scope>
    <source>
        <strain evidence="4 5">LYAD-421 SS1</strain>
    </source>
</reference>
<feature type="compositionally biased region" description="Pro residues" evidence="1">
    <location>
        <begin position="897"/>
        <end position="907"/>
    </location>
</feature>
<proteinExistence type="predicted"/>
<dbReference type="HOGENOM" id="CLU_006410_3_0_1"/>
<evidence type="ECO:0000313" key="5">
    <source>
        <dbReference type="Proteomes" id="UP000053319"/>
    </source>
</evidence>
<gene>
    <name evidence="4" type="ORF">DICSQDRAFT_170789</name>
</gene>
<dbReference type="OMA" id="SHYLATY"/>
<dbReference type="PANTHER" id="PTHR38248:SF2">
    <property type="entry name" value="FUNK1 11"/>
    <property type="match status" value="1"/>
</dbReference>
<dbReference type="Proteomes" id="UP000053319">
    <property type="component" value="Unassembled WGS sequence"/>
</dbReference>
<dbReference type="Gene3D" id="1.10.510.10">
    <property type="entry name" value="Transferase(Phosphotransferase) domain 1"/>
    <property type="match status" value="1"/>
</dbReference>
<dbReference type="InterPro" id="IPR040976">
    <property type="entry name" value="Pkinase_fungal"/>
</dbReference>
<dbReference type="KEGG" id="dsq:DICSQDRAFT_170789"/>
<dbReference type="GeneID" id="18839216"/>
<evidence type="ECO:0000313" key="4">
    <source>
        <dbReference type="EMBL" id="EJF60933.1"/>
    </source>
</evidence>
<feature type="domain" description="Anamorsin C-terminal" evidence="2">
    <location>
        <begin position="54"/>
        <end position="128"/>
    </location>
</feature>
<feature type="domain" description="Fungal-type protein kinase" evidence="3">
    <location>
        <begin position="272"/>
        <end position="712"/>
    </location>
</feature>
<feature type="compositionally biased region" description="Basic and acidic residues" evidence="1">
    <location>
        <begin position="263"/>
        <end position="279"/>
    </location>
</feature>
<evidence type="ECO:0000259" key="2">
    <source>
        <dbReference type="Pfam" id="PF05093"/>
    </source>
</evidence>
<accession>R7SY93</accession>
<dbReference type="RefSeq" id="XP_007366468.1">
    <property type="nucleotide sequence ID" value="XM_007366406.1"/>
</dbReference>
<feature type="region of interest" description="Disordered" evidence="1">
    <location>
        <begin position="516"/>
        <end position="567"/>
    </location>
</feature>
<protein>
    <submittedName>
        <fullName evidence="4">Uncharacterized protein</fullName>
    </submittedName>
</protein>
<name>R7SY93_DICSQ</name>
<feature type="region of interest" description="Disordered" evidence="1">
    <location>
        <begin position="890"/>
        <end position="967"/>
    </location>
</feature>
<dbReference type="InterPro" id="IPR011009">
    <property type="entry name" value="Kinase-like_dom_sf"/>
</dbReference>
<sequence>MQKGTFIVQKPTHTTETSTFLRTAPVAALSLRRKVDPEKASKKVPAVYEPAAHGASQRKVPKDCACGLAELEFAHNKVVLPDGKVDGQAIEVSQAEKERLLVAAAAASRATSSCGNCYLGDTFRASTISPIAPPLVMANSVVQLGNDEFSRAFLRPSHINVREKRVSLAPFSLLKRARNMDETEISQLFISAVNSHHLIPGSVLVQNAHKLSCSAVEGAQRGISASIIRSLHVPRRGQAHWADQRVPVYFFPRVPDADPFAGAEKKNENTEAGRERKRRLEQMSEAAERLFSAQHRVFLFMIVIFGRKFRLIRWDRAGMIATPPTDYYEQPGILCDYLRRLSLFDDASLGFDPTATRVLSRDPDFLRMDVAATLNNQDLDHFECHAEEGEVGGPHVFRYVRSMFRDSLSSDWPRYRLQVPDGDSMRDYLVGKPVVHGSNVFGRGMRGYVAFDCRTGCFVWLKDVWRPSEMVAEREGDVLRELNEAGIENVPTLVCHGDVGDQATVTDLWWSRGHATSPTSPDYSSSSASSSASSSSSSSSRSPASSTGRKRKRASRLRSDDGVSRFKSRQAPCPLRCHTHYRVIVKEIALPLKNFQRGKQLTSIVLDCLRAHHQAATNPATMRLHRDISGENILIYPRVRQDKDGRGHSIVWTGLLIDWELSKHRDSEDVPKSLAGGRLGTREFMSVNLSGNLRDPVKISDELESFFHVLVYYSVRYLRSNCNSPKPWLDNYFYFRGFPHDYNDSLKSIAINHHGYLSTLVPGGPLIFDSPIDQLLGTLIKSFRAHYKIMYYKARNRSLTPSSSSSSSAGTESQKAARATLRAAIAAHAMAPMIDLDHNPVFAEYMANLTPNITPDNTPTEEDQLLASRVVDHSFALDFFAKLLCRNDWKEGDRIPPRPTSPPPVPEPVIELESEEPAPPAKRRRKTSPKEKAGAAPPIRVDTAVRRTRSQTRAAAVQKASARRRRT</sequence>
<dbReference type="Pfam" id="PF05093">
    <property type="entry name" value="CIAPIN1"/>
    <property type="match status" value="1"/>
</dbReference>
<organism evidence="4 5">
    <name type="scientific">Dichomitus squalens (strain LYAD-421)</name>
    <name type="common">Western red white-rot fungus</name>
    <dbReference type="NCBI Taxonomy" id="732165"/>
    <lineage>
        <taxon>Eukaryota</taxon>
        <taxon>Fungi</taxon>
        <taxon>Dikarya</taxon>
        <taxon>Basidiomycota</taxon>
        <taxon>Agaricomycotina</taxon>
        <taxon>Agaricomycetes</taxon>
        <taxon>Polyporales</taxon>
        <taxon>Polyporaceae</taxon>
        <taxon>Dichomitus</taxon>
    </lineage>
</organism>
<dbReference type="SUPFAM" id="SSF56112">
    <property type="entry name" value="Protein kinase-like (PK-like)"/>
    <property type="match status" value="1"/>
</dbReference>
<dbReference type="PANTHER" id="PTHR38248">
    <property type="entry name" value="FUNK1 6"/>
    <property type="match status" value="1"/>
</dbReference>
<evidence type="ECO:0000259" key="3">
    <source>
        <dbReference type="Pfam" id="PF17667"/>
    </source>
</evidence>
<evidence type="ECO:0000256" key="1">
    <source>
        <dbReference type="SAM" id="MobiDB-lite"/>
    </source>
</evidence>
<feature type="region of interest" description="Disordered" evidence="1">
    <location>
        <begin position="260"/>
        <end position="279"/>
    </location>
</feature>
<dbReference type="Pfam" id="PF17667">
    <property type="entry name" value="Pkinase_fungal"/>
    <property type="match status" value="1"/>
</dbReference>
<dbReference type="AlphaFoldDB" id="R7SY93"/>